<protein>
    <submittedName>
        <fullName evidence="1">Uncharacterized protein</fullName>
    </submittedName>
</protein>
<dbReference type="PATRIC" id="fig|359131.3.peg.6166"/>
<sequence>MARLTWTSPRTWTAVAGALLVTGVFGLATAPPAGAVATSVVTGDLAASGSVSHATCGQGTHLIGGGFSLGPVTVDQSTNTPQPELLIVNAPSPDQHDTWLAGAVGAVGAQAFALCEAD</sequence>
<organism evidence="1 2">
    <name type="scientific">Streptomyces rubellomurinus (strain ATCC 31215)</name>
    <dbReference type="NCBI Taxonomy" id="359131"/>
    <lineage>
        <taxon>Bacteria</taxon>
        <taxon>Bacillati</taxon>
        <taxon>Actinomycetota</taxon>
        <taxon>Actinomycetes</taxon>
        <taxon>Kitasatosporales</taxon>
        <taxon>Streptomycetaceae</taxon>
        <taxon>Streptomyces</taxon>
    </lineage>
</organism>
<dbReference type="EMBL" id="JZKH01000007">
    <property type="protein sequence ID" value="KJS62937.1"/>
    <property type="molecule type" value="Genomic_DNA"/>
</dbReference>
<dbReference type="Proteomes" id="UP000033699">
    <property type="component" value="Unassembled WGS sequence"/>
</dbReference>
<dbReference type="AlphaFoldDB" id="A0A0F2TMI9"/>
<dbReference type="OrthoDB" id="4334613at2"/>
<name>A0A0F2TMI9_STRR3</name>
<evidence type="ECO:0000313" key="1">
    <source>
        <dbReference type="EMBL" id="KJS62937.1"/>
    </source>
</evidence>
<accession>A0A0F2TMI9</accession>
<evidence type="ECO:0000313" key="2">
    <source>
        <dbReference type="Proteomes" id="UP000033699"/>
    </source>
</evidence>
<comment type="caution">
    <text evidence="1">The sequence shown here is derived from an EMBL/GenBank/DDBJ whole genome shotgun (WGS) entry which is preliminary data.</text>
</comment>
<proteinExistence type="predicted"/>
<dbReference type="RefSeq" id="WP_045692886.1">
    <property type="nucleotide sequence ID" value="NZ_JZKH01000007.1"/>
</dbReference>
<gene>
    <name evidence="1" type="ORF">VM95_05420</name>
</gene>
<keyword evidence="2" id="KW-1185">Reference proteome</keyword>
<reference evidence="1 2" key="1">
    <citation type="submission" date="2015-02" db="EMBL/GenBank/DDBJ databases">
        <authorList>
            <person name="Ju K.-S."/>
            <person name="Doroghazi J.R."/>
            <person name="Metcalf W."/>
        </authorList>
    </citation>
    <scope>NUCLEOTIDE SEQUENCE [LARGE SCALE GENOMIC DNA]</scope>
    <source>
        <strain evidence="1 2">ATCC 31215</strain>
    </source>
</reference>